<dbReference type="Gene3D" id="3.60.21.10">
    <property type="match status" value="1"/>
</dbReference>
<gene>
    <name evidence="1" type="ORF">CARN6_0633</name>
</gene>
<proteinExistence type="predicted"/>
<name>E6QJ85_9ZZZZ</name>
<sequence>MDNALIRACNDRVKANESDRLLGDFAMESGVKAKNMLSRLQGRKILIRGNHDLADDDWAEQGWSEVHDALLIEVNQVPLYLHQYPLRDWPGKW</sequence>
<evidence type="ECO:0008006" key="2">
    <source>
        <dbReference type="Google" id="ProtNLM"/>
    </source>
</evidence>
<dbReference type="InterPro" id="IPR029052">
    <property type="entry name" value="Metallo-depent_PP-like"/>
</dbReference>
<comment type="caution">
    <text evidence="1">The sequence shown here is derived from an EMBL/GenBank/DDBJ whole genome shotgun (WGS) entry which is preliminary data.</text>
</comment>
<accession>E6QJ85</accession>
<protein>
    <recommendedName>
        <fullName evidence="2">Metallophosphoesterase</fullName>
    </recommendedName>
</protein>
<organism evidence="1">
    <name type="scientific">mine drainage metagenome</name>
    <dbReference type="NCBI Taxonomy" id="410659"/>
    <lineage>
        <taxon>unclassified sequences</taxon>
        <taxon>metagenomes</taxon>
        <taxon>ecological metagenomes</taxon>
    </lineage>
</organism>
<evidence type="ECO:0000313" key="1">
    <source>
        <dbReference type="EMBL" id="CBI07301.1"/>
    </source>
</evidence>
<dbReference type="EMBL" id="CABQ01000087">
    <property type="protein sequence ID" value="CBI07301.1"/>
    <property type="molecule type" value="Genomic_DNA"/>
</dbReference>
<reference evidence="1" key="1">
    <citation type="submission" date="2009-10" db="EMBL/GenBank/DDBJ databases">
        <title>Diversity of trophic interactions inside an arsenic-rich microbial ecosystem.</title>
        <authorList>
            <person name="Bertin P.N."/>
            <person name="Heinrich-Salmeron A."/>
            <person name="Pelletier E."/>
            <person name="Goulhen-Chollet F."/>
            <person name="Arsene-Ploetze F."/>
            <person name="Gallien S."/>
            <person name="Calteau A."/>
            <person name="Vallenet D."/>
            <person name="Casiot C."/>
            <person name="Chane-Woon-Ming B."/>
            <person name="Giloteaux L."/>
            <person name="Barakat M."/>
            <person name="Bonnefoy V."/>
            <person name="Bruneel O."/>
            <person name="Chandler M."/>
            <person name="Cleiss J."/>
            <person name="Duran R."/>
            <person name="Elbaz-Poulichet F."/>
            <person name="Fonknechten N."/>
            <person name="Lauga B."/>
            <person name="Mornico D."/>
            <person name="Ortet P."/>
            <person name="Schaeffer C."/>
            <person name="Siguier P."/>
            <person name="Alexander Thil Smith A."/>
            <person name="Van Dorsselaer A."/>
            <person name="Weissenbach J."/>
            <person name="Medigue C."/>
            <person name="Le Paslier D."/>
        </authorList>
    </citation>
    <scope>NUCLEOTIDE SEQUENCE</scope>
</reference>
<dbReference type="AlphaFoldDB" id="E6QJ85"/>
<dbReference type="SUPFAM" id="SSF56300">
    <property type="entry name" value="Metallo-dependent phosphatases"/>
    <property type="match status" value="1"/>
</dbReference>